<gene>
    <name evidence="1" type="ORF">CSEC_0183</name>
</gene>
<evidence type="ECO:0000313" key="1">
    <source>
        <dbReference type="EMBL" id="CDR33022.1"/>
    </source>
</evidence>
<dbReference type="AlphaFoldDB" id="A0A090CXT6"/>
<reference evidence="1" key="2">
    <citation type="submission" date="2014-09" db="EMBL/GenBank/DDBJ databases">
        <title>Criblamydia sequanensis harbors a mega-plasmid encoding arsenite resistance.</title>
        <authorList>
            <person name="Bertelli C."/>
            <person name="Goesmann A."/>
            <person name="Greub G."/>
        </authorList>
    </citation>
    <scope>NUCLEOTIDE SEQUENCE [LARGE SCALE GENOMIC DNA]</scope>
    <source>
        <strain evidence="1">CRIB-18</strain>
    </source>
</reference>
<dbReference type="Proteomes" id="UP000031552">
    <property type="component" value="Unassembled WGS sequence"/>
</dbReference>
<proteinExistence type="predicted"/>
<organism evidence="1 2">
    <name type="scientific">Candidatus Criblamydia sequanensis CRIB-18</name>
    <dbReference type="NCBI Taxonomy" id="1437425"/>
    <lineage>
        <taxon>Bacteria</taxon>
        <taxon>Pseudomonadati</taxon>
        <taxon>Chlamydiota</taxon>
        <taxon>Chlamydiia</taxon>
        <taxon>Parachlamydiales</taxon>
        <taxon>Candidatus Criblamydiaceae</taxon>
        <taxon>Candidatus Criblamydia</taxon>
    </lineage>
</organism>
<dbReference type="eggNOG" id="ENOG5033H5C">
    <property type="taxonomic scope" value="Bacteria"/>
</dbReference>
<dbReference type="EMBL" id="CCEJ010000001">
    <property type="protein sequence ID" value="CDR33022.1"/>
    <property type="molecule type" value="Genomic_DNA"/>
</dbReference>
<dbReference type="RefSeq" id="WP_041016523.1">
    <property type="nucleotide sequence ID" value="NZ_CCEJ010000001.1"/>
</dbReference>
<dbReference type="STRING" id="1437425.CSEC_0183"/>
<reference evidence="1" key="1">
    <citation type="submission" date="2013-12" db="EMBL/GenBank/DDBJ databases">
        <authorList>
            <person name="Linke B."/>
        </authorList>
    </citation>
    <scope>NUCLEOTIDE SEQUENCE [LARGE SCALE GENOMIC DNA]</scope>
    <source>
        <strain evidence="1">CRIB-18</strain>
    </source>
</reference>
<protein>
    <submittedName>
        <fullName evidence="1">Uncharacterized protein</fullName>
    </submittedName>
</protein>
<comment type="caution">
    <text evidence="1">The sequence shown here is derived from an EMBL/GenBank/DDBJ whole genome shotgun (WGS) entry which is preliminary data.</text>
</comment>
<sequence length="61" mass="6901">MTKAQLKRKIALLESINDHLQTEVSYMDELMKMVGFQHGLETVKAAAGEIIRQKLTEANDI</sequence>
<evidence type="ECO:0000313" key="2">
    <source>
        <dbReference type="Proteomes" id="UP000031552"/>
    </source>
</evidence>
<keyword evidence="2" id="KW-1185">Reference proteome</keyword>
<dbReference type="OrthoDB" id="21933at2"/>
<name>A0A090CXT6_9BACT</name>
<accession>A0A090CXT6</accession>